<evidence type="ECO:0000256" key="2">
    <source>
        <dbReference type="ARBA" id="ARBA00007400"/>
    </source>
</evidence>
<feature type="transmembrane region" description="Helical" evidence="8">
    <location>
        <begin position="266"/>
        <end position="283"/>
    </location>
</feature>
<feature type="transmembrane region" description="Helical" evidence="8">
    <location>
        <begin position="242"/>
        <end position="259"/>
    </location>
</feature>
<dbReference type="RefSeq" id="WP_284390094.1">
    <property type="nucleotide sequence ID" value="NZ_BSNG01000001.1"/>
</dbReference>
<accession>A0ABQ5UEN7</accession>
<feature type="transmembrane region" description="Helical" evidence="8">
    <location>
        <begin position="208"/>
        <end position="236"/>
    </location>
</feature>
<feature type="region of interest" description="Disordered" evidence="7">
    <location>
        <begin position="346"/>
        <end position="375"/>
    </location>
</feature>
<dbReference type="PANTHER" id="PTHR40074">
    <property type="entry name" value="O-ACETYLTRANSFERASE WECH"/>
    <property type="match status" value="1"/>
</dbReference>
<evidence type="ECO:0000256" key="7">
    <source>
        <dbReference type="SAM" id="MobiDB-lite"/>
    </source>
</evidence>
<evidence type="ECO:0000256" key="8">
    <source>
        <dbReference type="SAM" id="Phobius"/>
    </source>
</evidence>
<evidence type="ECO:0000256" key="6">
    <source>
        <dbReference type="ARBA" id="ARBA00023136"/>
    </source>
</evidence>
<keyword evidence="5 8" id="KW-1133">Transmembrane helix</keyword>
<dbReference type="PANTHER" id="PTHR40074:SF2">
    <property type="entry name" value="O-ACETYLTRANSFERASE WECH"/>
    <property type="match status" value="1"/>
</dbReference>
<dbReference type="Pfam" id="PF01757">
    <property type="entry name" value="Acyl_transf_3"/>
    <property type="match status" value="1"/>
</dbReference>
<dbReference type="EMBL" id="BSNG01000001">
    <property type="protein sequence ID" value="GLQ09921.1"/>
    <property type="molecule type" value="Genomic_DNA"/>
</dbReference>
<comment type="subcellular location">
    <subcellularLocation>
        <location evidence="1">Cell membrane</location>
        <topology evidence="1">Multi-pass membrane protein</topology>
    </subcellularLocation>
</comment>
<feature type="transmembrane region" description="Helical" evidence="8">
    <location>
        <begin position="118"/>
        <end position="143"/>
    </location>
</feature>
<comment type="caution">
    <text evidence="10">The sequence shown here is derived from an EMBL/GenBank/DDBJ whole genome shotgun (WGS) entry which is preliminary data.</text>
</comment>
<feature type="transmembrane region" description="Helical" evidence="8">
    <location>
        <begin position="88"/>
        <end position="106"/>
    </location>
</feature>
<evidence type="ECO:0000256" key="5">
    <source>
        <dbReference type="ARBA" id="ARBA00022989"/>
    </source>
</evidence>
<proteinExistence type="inferred from homology"/>
<feature type="transmembrane region" description="Helical" evidence="8">
    <location>
        <begin position="303"/>
        <end position="323"/>
    </location>
</feature>
<feature type="transmembrane region" description="Helical" evidence="8">
    <location>
        <begin position="150"/>
        <end position="169"/>
    </location>
</feature>
<dbReference type="Proteomes" id="UP001161406">
    <property type="component" value="Unassembled WGS sequence"/>
</dbReference>
<protein>
    <recommendedName>
        <fullName evidence="9">Acyltransferase 3 domain-containing protein</fullName>
    </recommendedName>
</protein>
<name>A0ABQ5UEN7_9HYPH</name>
<sequence length="375" mass="41943">MSLRAGRLEYVETIRGLACLLLVSFHVTGADVTDGLGLDQWHPLRIVNDALDNSRMPIFSFISGFVLSAVIVSLSQWQGAITSKVKRLLLPMVTASIIFYVLRAAAGYDQQPFLSIFFVQYAHFWFLQATFVLTALLLTLSFLLKGRSDLAAIILIVFFVPVFIFAERWDPNIMSMYQGCYLAPFFYAGHLFAYYLRRRAQEGEGDITPWMTMALGVVLALLLAINIALILSLIQVPRPIEHIHQIILGLGSALFLFLLKPRSRILLFFGPYTYAIFLYHVTFTGTTREVIQKIWPSIAPELIFLPAFLMGVFAPILVEKLALKNDLTALFLLGIDLKAQRRKAARRANEETQAAKGTWLPPSAPGEKISGLSGP</sequence>
<feature type="transmembrane region" description="Helical" evidence="8">
    <location>
        <begin position="54"/>
        <end position="76"/>
    </location>
</feature>
<feature type="transmembrane region" description="Helical" evidence="8">
    <location>
        <begin position="175"/>
        <end position="196"/>
    </location>
</feature>
<evidence type="ECO:0000259" key="9">
    <source>
        <dbReference type="Pfam" id="PF01757"/>
    </source>
</evidence>
<keyword evidence="11" id="KW-1185">Reference proteome</keyword>
<feature type="domain" description="Acyltransferase 3" evidence="9">
    <location>
        <begin position="9"/>
        <end position="317"/>
    </location>
</feature>
<reference evidence="10" key="1">
    <citation type="journal article" date="2014" name="Int. J. Syst. Evol. Microbiol.">
        <title>Complete genome of a new Firmicutes species belonging to the dominant human colonic microbiota ('Ruminococcus bicirculans') reveals two chromosomes and a selective capacity to utilize plant glucans.</title>
        <authorList>
            <consortium name="NISC Comparative Sequencing Program"/>
            <person name="Wegmann U."/>
            <person name="Louis P."/>
            <person name="Goesmann A."/>
            <person name="Henrissat B."/>
            <person name="Duncan S.H."/>
            <person name="Flint H.J."/>
        </authorList>
    </citation>
    <scope>NUCLEOTIDE SEQUENCE</scope>
    <source>
        <strain evidence="10">NBRC 103855</strain>
    </source>
</reference>
<evidence type="ECO:0000313" key="10">
    <source>
        <dbReference type="EMBL" id="GLQ09921.1"/>
    </source>
</evidence>
<evidence type="ECO:0000256" key="1">
    <source>
        <dbReference type="ARBA" id="ARBA00004651"/>
    </source>
</evidence>
<evidence type="ECO:0000256" key="4">
    <source>
        <dbReference type="ARBA" id="ARBA00022692"/>
    </source>
</evidence>
<keyword evidence="3" id="KW-1003">Cell membrane</keyword>
<keyword evidence="4 8" id="KW-0812">Transmembrane</keyword>
<evidence type="ECO:0000313" key="11">
    <source>
        <dbReference type="Proteomes" id="UP001161406"/>
    </source>
</evidence>
<keyword evidence="6 8" id="KW-0472">Membrane</keyword>
<gene>
    <name evidence="10" type="ORF">GCM10007913_18530</name>
</gene>
<evidence type="ECO:0000256" key="3">
    <source>
        <dbReference type="ARBA" id="ARBA00022475"/>
    </source>
</evidence>
<organism evidence="10 11">
    <name type="scientific">Devosia yakushimensis</name>
    <dbReference type="NCBI Taxonomy" id="470028"/>
    <lineage>
        <taxon>Bacteria</taxon>
        <taxon>Pseudomonadati</taxon>
        <taxon>Pseudomonadota</taxon>
        <taxon>Alphaproteobacteria</taxon>
        <taxon>Hyphomicrobiales</taxon>
        <taxon>Devosiaceae</taxon>
        <taxon>Devosia</taxon>
    </lineage>
</organism>
<reference evidence="10" key="2">
    <citation type="submission" date="2023-01" db="EMBL/GenBank/DDBJ databases">
        <title>Draft genome sequence of Devosia yakushimensis strain NBRC 103855.</title>
        <authorList>
            <person name="Sun Q."/>
            <person name="Mori K."/>
        </authorList>
    </citation>
    <scope>NUCLEOTIDE SEQUENCE</scope>
    <source>
        <strain evidence="10">NBRC 103855</strain>
    </source>
</reference>
<dbReference type="InterPro" id="IPR002656">
    <property type="entry name" value="Acyl_transf_3_dom"/>
</dbReference>
<comment type="similarity">
    <text evidence="2">Belongs to the acyltransferase 3 family.</text>
</comment>